<protein>
    <submittedName>
        <fullName evidence="1">Methylmalonyl Co-A mutase-associated GTPase MeaB</fullName>
    </submittedName>
</protein>
<organism evidence="1 2">
    <name type="scientific">Halobium palmae</name>
    <dbReference type="NCBI Taxonomy" id="1776492"/>
    <lineage>
        <taxon>Archaea</taxon>
        <taxon>Methanobacteriati</taxon>
        <taxon>Methanobacteriota</taxon>
        <taxon>Stenosarchaea group</taxon>
        <taxon>Halobacteria</taxon>
        <taxon>Halobacteriales</taxon>
        <taxon>Haloferacaceae</taxon>
        <taxon>Halobium</taxon>
    </lineage>
</organism>
<gene>
    <name evidence="1" type="ORF">ACFQE1_20255</name>
</gene>
<proteinExistence type="predicted"/>
<sequence>KARTRYAEEIRALLRTDVGDLLDDEIERRGGMRSFVDRVYERETDPYTVAEELLEPVRECLDDADG</sequence>
<reference evidence="1 2" key="1">
    <citation type="journal article" date="2019" name="Int. J. Syst. Evol. Microbiol.">
        <title>The Global Catalogue of Microorganisms (GCM) 10K type strain sequencing project: providing services to taxonomists for standard genome sequencing and annotation.</title>
        <authorList>
            <consortium name="The Broad Institute Genomics Platform"/>
            <consortium name="The Broad Institute Genome Sequencing Center for Infectious Disease"/>
            <person name="Wu L."/>
            <person name="Ma J."/>
        </authorList>
    </citation>
    <scope>NUCLEOTIDE SEQUENCE [LARGE SCALE GENOMIC DNA]</scope>
    <source>
        <strain evidence="1 2">NBRC 111368</strain>
    </source>
</reference>
<accession>A0ABD5S573</accession>
<keyword evidence="2" id="KW-1185">Reference proteome</keyword>
<feature type="non-terminal residue" evidence="1">
    <location>
        <position position="1"/>
    </location>
</feature>
<dbReference type="AlphaFoldDB" id="A0ABD5S573"/>
<evidence type="ECO:0000313" key="1">
    <source>
        <dbReference type="EMBL" id="MFC6726656.1"/>
    </source>
</evidence>
<dbReference type="Proteomes" id="UP001596328">
    <property type="component" value="Unassembled WGS sequence"/>
</dbReference>
<comment type="caution">
    <text evidence="1">The sequence shown here is derived from an EMBL/GenBank/DDBJ whole genome shotgun (WGS) entry which is preliminary data.</text>
</comment>
<name>A0ABD5S573_9EURY</name>
<dbReference type="EMBL" id="JBHSWU010001291">
    <property type="protein sequence ID" value="MFC6726656.1"/>
    <property type="molecule type" value="Genomic_DNA"/>
</dbReference>
<evidence type="ECO:0000313" key="2">
    <source>
        <dbReference type="Proteomes" id="UP001596328"/>
    </source>
</evidence>